<accession>A0ABM7XBF8</accession>
<keyword evidence="1" id="KW-1133">Transmembrane helix</keyword>
<feature type="transmembrane region" description="Helical" evidence="1">
    <location>
        <begin position="70"/>
        <end position="92"/>
    </location>
</feature>
<feature type="transmembrane region" description="Helical" evidence="1">
    <location>
        <begin position="267"/>
        <end position="284"/>
    </location>
</feature>
<feature type="transmembrane region" description="Helical" evidence="1">
    <location>
        <begin position="296"/>
        <end position="317"/>
    </location>
</feature>
<feature type="transmembrane region" description="Helical" evidence="1">
    <location>
        <begin position="104"/>
        <end position="122"/>
    </location>
</feature>
<dbReference type="EMBL" id="AP025592">
    <property type="protein sequence ID" value="BDG09196.1"/>
    <property type="molecule type" value="Genomic_DNA"/>
</dbReference>
<proteinExistence type="predicted"/>
<evidence type="ECO:0000313" key="2">
    <source>
        <dbReference type="EMBL" id="BDG09196.1"/>
    </source>
</evidence>
<evidence type="ECO:0000313" key="3">
    <source>
        <dbReference type="Proteomes" id="UP001162734"/>
    </source>
</evidence>
<sequence>MNEPLVFPAVDAIPLPAPVWLLQVFLTLCFTLHVVPMTVTLGGGFWALAARAKGADPAFAALAHRMGKWLPYWTAAAVTTGVAALLFLQVLYGPAFYAASVLMAWPWLSVVALVLVGYYGYYFRAYRDEQSPRAAFAVGAVAFAAFLAVSFLYSNVMTLMIAPARHYRMYLADAGGTWLNLADPTLGARWLHMVLGAVAIGGLWVAALGALAVKRGEEDAGRKVLAFGARGFALATLAEVVSGFWFLAALPRDQKVLFMGGSGRATGYLVASLLLTFSVVLIAFRAPGKAQPLRAVISAAGHVLAVIVLMIAMRGAIRAEALRGVLELSSMRAEPQWGVIGIFLVLLVAGLGTVAWMLLQVRRAAPEGAR</sequence>
<name>A0ABM7XBF8_9BACT</name>
<keyword evidence="1" id="KW-0472">Membrane</keyword>
<keyword evidence="3" id="KW-1185">Reference proteome</keyword>
<gene>
    <name evidence="2" type="ORF">AMPC_23090</name>
</gene>
<protein>
    <submittedName>
        <fullName evidence="2">Uncharacterized protein</fullName>
    </submittedName>
</protein>
<feature type="transmembrane region" description="Helical" evidence="1">
    <location>
        <begin position="225"/>
        <end position="247"/>
    </location>
</feature>
<keyword evidence="1" id="KW-0812">Transmembrane</keyword>
<feature type="transmembrane region" description="Helical" evidence="1">
    <location>
        <begin position="20"/>
        <end position="49"/>
    </location>
</feature>
<reference evidence="3" key="1">
    <citation type="journal article" date="2022" name="Int. J. Syst. Evol. Microbiol.">
        <title>Anaeromyxobacter oryzae sp. nov., Anaeromyxobacter diazotrophicus sp. nov. and Anaeromyxobacter paludicola sp. nov., isolated from paddy soils.</title>
        <authorList>
            <person name="Itoh H."/>
            <person name="Xu Z."/>
            <person name="Mise K."/>
            <person name="Masuda Y."/>
            <person name="Ushijima N."/>
            <person name="Hayakawa C."/>
            <person name="Shiratori Y."/>
            <person name="Senoo K."/>
        </authorList>
    </citation>
    <scope>NUCLEOTIDE SEQUENCE [LARGE SCALE GENOMIC DNA]</scope>
    <source>
        <strain evidence="3">Red630</strain>
    </source>
</reference>
<evidence type="ECO:0000256" key="1">
    <source>
        <dbReference type="SAM" id="Phobius"/>
    </source>
</evidence>
<dbReference type="Proteomes" id="UP001162734">
    <property type="component" value="Chromosome"/>
</dbReference>
<feature type="transmembrane region" description="Helical" evidence="1">
    <location>
        <begin position="134"/>
        <end position="153"/>
    </location>
</feature>
<feature type="transmembrane region" description="Helical" evidence="1">
    <location>
        <begin position="190"/>
        <end position="213"/>
    </location>
</feature>
<organism evidence="2 3">
    <name type="scientific">Anaeromyxobacter paludicola</name>
    <dbReference type="NCBI Taxonomy" id="2918171"/>
    <lineage>
        <taxon>Bacteria</taxon>
        <taxon>Pseudomonadati</taxon>
        <taxon>Myxococcota</taxon>
        <taxon>Myxococcia</taxon>
        <taxon>Myxococcales</taxon>
        <taxon>Cystobacterineae</taxon>
        <taxon>Anaeromyxobacteraceae</taxon>
        <taxon>Anaeromyxobacter</taxon>
    </lineage>
</organism>
<feature type="transmembrane region" description="Helical" evidence="1">
    <location>
        <begin position="337"/>
        <end position="359"/>
    </location>
</feature>
<dbReference type="RefSeq" id="WP_248340935.1">
    <property type="nucleotide sequence ID" value="NZ_AP025592.1"/>
</dbReference>